<accession>A0A934VSH4</accession>
<comment type="caution">
    <text evidence="3">The sequence shown here is derived from an EMBL/GenBank/DDBJ whole genome shotgun (WGS) entry which is preliminary data.</text>
</comment>
<feature type="signal peptide" evidence="1">
    <location>
        <begin position="1"/>
        <end position="23"/>
    </location>
</feature>
<dbReference type="CDD" id="cd00051">
    <property type="entry name" value="EFh"/>
    <property type="match status" value="1"/>
</dbReference>
<dbReference type="Proteomes" id="UP000617628">
    <property type="component" value="Unassembled WGS sequence"/>
</dbReference>
<dbReference type="SUPFAM" id="SSF47473">
    <property type="entry name" value="EF-hand"/>
    <property type="match status" value="1"/>
</dbReference>
<sequence>MKKITRYLLAALLVLSTASLGFSASKRQQAMFKNGDADGDGFLSQEEFVAVKVKRGKSTAKEKGKEFDAKQRAKGFAKGFSKIDKDGDGKLSEDEFYASFQKKK</sequence>
<organism evidence="3 4">
    <name type="scientific">Pelagicoccus mobilis</name>
    <dbReference type="NCBI Taxonomy" id="415221"/>
    <lineage>
        <taxon>Bacteria</taxon>
        <taxon>Pseudomonadati</taxon>
        <taxon>Verrucomicrobiota</taxon>
        <taxon>Opitutia</taxon>
        <taxon>Puniceicoccales</taxon>
        <taxon>Pelagicoccaceae</taxon>
        <taxon>Pelagicoccus</taxon>
    </lineage>
</organism>
<keyword evidence="1" id="KW-0732">Signal</keyword>
<protein>
    <submittedName>
        <fullName evidence="3">EF-hand domain-containing protein</fullName>
    </submittedName>
</protein>
<keyword evidence="4" id="KW-1185">Reference proteome</keyword>
<evidence type="ECO:0000259" key="2">
    <source>
        <dbReference type="PROSITE" id="PS50222"/>
    </source>
</evidence>
<reference evidence="3" key="1">
    <citation type="submission" date="2021-01" db="EMBL/GenBank/DDBJ databases">
        <title>Modified the classification status of verrucomicrobia.</title>
        <authorList>
            <person name="Feng X."/>
        </authorList>
    </citation>
    <scope>NUCLEOTIDE SEQUENCE</scope>
    <source>
        <strain evidence="3">KCTC 13126</strain>
    </source>
</reference>
<dbReference type="GO" id="GO:0005509">
    <property type="term" value="F:calcium ion binding"/>
    <property type="evidence" value="ECO:0007669"/>
    <property type="project" value="InterPro"/>
</dbReference>
<dbReference type="RefSeq" id="WP_200357234.1">
    <property type="nucleotide sequence ID" value="NZ_JAENIL010000039.1"/>
</dbReference>
<dbReference type="InterPro" id="IPR018247">
    <property type="entry name" value="EF_Hand_1_Ca_BS"/>
</dbReference>
<evidence type="ECO:0000313" key="4">
    <source>
        <dbReference type="Proteomes" id="UP000617628"/>
    </source>
</evidence>
<dbReference type="InterPro" id="IPR011992">
    <property type="entry name" value="EF-hand-dom_pair"/>
</dbReference>
<evidence type="ECO:0000256" key="1">
    <source>
        <dbReference type="SAM" id="SignalP"/>
    </source>
</evidence>
<dbReference type="PROSITE" id="PS00018">
    <property type="entry name" value="EF_HAND_1"/>
    <property type="match status" value="2"/>
</dbReference>
<feature type="domain" description="EF-hand" evidence="2">
    <location>
        <begin position="71"/>
        <end position="104"/>
    </location>
</feature>
<proteinExistence type="predicted"/>
<dbReference type="PROSITE" id="PS50222">
    <property type="entry name" value="EF_HAND_2"/>
    <property type="match status" value="2"/>
</dbReference>
<name>A0A934VSH4_9BACT</name>
<dbReference type="AlphaFoldDB" id="A0A934VSH4"/>
<dbReference type="Gene3D" id="1.10.238.10">
    <property type="entry name" value="EF-hand"/>
    <property type="match status" value="1"/>
</dbReference>
<dbReference type="SMART" id="SM00054">
    <property type="entry name" value="EFh"/>
    <property type="match status" value="2"/>
</dbReference>
<evidence type="ECO:0000313" key="3">
    <source>
        <dbReference type="EMBL" id="MBK1879020.1"/>
    </source>
</evidence>
<feature type="domain" description="EF-hand" evidence="2">
    <location>
        <begin position="23"/>
        <end position="58"/>
    </location>
</feature>
<gene>
    <name evidence="3" type="ORF">JIN87_19200</name>
</gene>
<dbReference type="InterPro" id="IPR002048">
    <property type="entry name" value="EF_hand_dom"/>
</dbReference>
<dbReference type="EMBL" id="JAENIL010000039">
    <property type="protein sequence ID" value="MBK1879020.1"/>
    <property type="molecule type" value="Genomic_DNA"/>
</dbReference>
<dbReference type="Pfam" id="PF13499">
    <property type="entry name" value="EF-hand_7"/>
    <property type="match status" value="1"/>
</dbReference>
<feature type="chain" id="PRO_5038117354" evidence="1">
    <location>
        <begin position="24"/>
        <end position="104"/>
    </location>
</feature>